<evidence type="ECO:0000256" key="1">
    <source>
        <dbReference type="SAM" id="MobiDB-lite"/>
    </source>
</evidence>
<evidence type="ECO:0000313" key="4">
    <source>
        <dbReference type="Proteomes" id="UP000037923"/>
    </source>
</evidence>
<dbReference type="VEuPathDB" id="TriTrypDB:LpyrH10_13_1730"/>
<dbReference type="EMBL" id="LGTL01000013">
    <property type="protein sequence ID" value="KPA78628.1"/>
    <property type="molecule type" value="Genomic_DNA"/>
</dbReference>
<keyword evidence="2" id="KW-1133">Transmembrane helix</keyword>
<evidence type="ECO:0000313" key="3">
    <source>
        <dbReference type="EMBL" id="KPA78628.1"/>
    </source>
</evidence>
<gene>
    <name evidence="3" type="ORF">ABB37_06228</name>
</gene>
<proteinExistence type="predicted"/>
<keyword evidence="2" id="KW-0472">Membrane</keyword>
<dbReference type="AlphaFoldDB" id="A0A0N0VEL8"/>
<dbReference type="GeneID" id="26906517"/>
<name>A0A0N0VEL8_LEPPY</name>
<organism evidence="3 4">
    <name type="scientific">Leptomonas pyrrhocoris</name>
    <name type="common">Firebug parasite</name>
    <dbReference type="NCBI Taxonomy" id="157538"/>
    <lineage>
        <taxon>Eukaryota</taxon>
        <taxon>Discoba</taxon>
        <taxon>Euglenozoa</taxon>
        <taxon>Kinetoplastea</taxon>
        <taxon>Metakinetoplastina</taxon>
        <taxon>Trypanosomatida</taxon>
        <taxon>Trypanosomatidae</taxon>
        <taxon>Leishmaniinae</taxon>
        <taxon>Leptomonas</taxon>
    </lineage>
</organism>
<feature type="region of interest" description="Disordered" evidence="1">
    <location>
        <begin position="59"/>
        <end position="88"/>
    </location>
</feature>
<keyword evidence="2" id="KW-0812">Transmembrane</keyword>
<protein>
    <submittedName>
        <fullName evidence="3">Uncharacterized protein</fullName>
    </submittedName>
</protein>
<dbReference type="RefSeq" id="XP_015657067.1">
    <property type="nucleotide sequence ID" value="XM_015804493.1"/>
</dbReference>
<evidence type="ECO:0000256" key="2">
    <source>
        <dbReference type="SAM" id="Phobius"/>
    </source>
</evidence>
<feature type="compositionally biased region" description="Basic and acidic residues" evidence="1">
    <location>
        <begin position="65"/>
        <end position="86"/>
    </location>
</feature>
<accession>A0A0N0VEL8</accession>
<reference evidence="3 4" key="1">
    <citation type="submission" date="2015-07" db="EMBL/GenBank/DDBJ databases">
        <title>High-quality genome of monoxenous trypanosomatid Leptomonas pyrrhocoris.</title>
        <authorList>
            <person name="Flegontov P."/>
            <person name="Butenko A."/>
            <person name="Firsov S."/>
            <person name="Vlcek C."/>
            <person name="Logacheva M.D."/>
            <person name="Field M."/>
            <person name="Filatov D."/>
            <person name="Flegontova O."/>
            <person name="Gerasimov E."/>
            <person name="Jackson A.P."/>
            <person name="Kelly S."/>
            <person name="Opperdoes F."/>
            <person name="O'Reilly A."/>
            <person name="Votypka J."/>
            <person name="Yurchenko V."/>
            <person name="Lukes J."/>
        </authorList>
    </citation>
    <scope>NUCLEOTIDE SEQUENCE [LARGE SCALE GENOMIC DNA]</scope>
    <source>
        <strain evidence="3">H10</strain>
    </source>
</reference>
<dbReference type="OrthoDB" id="273060at2759"/>
<keyword evidence="4" id="KW-1185">Reference proteome</keyword>
<sequence>MLRLCITSSPAAAVRGAAATLLQCARCELATSATAMSSSSLSSSSALCFSRRYQRSTSTRARTSTWEEKTKKFEERRREQQEEAARAARRRARYTSTACGAAAAPAFPSSSSAFSGAAHADAEELSSSASQDSLAKPSTGLWDFLRGGNKGRLSQPLNPLMYLERMNGKSQYDPDARAAQRLIDAVNGLRRRNPRRQDSMTVQLSETEKQEIVRRYASTRWYGALYNPFKHVTEGQIRWGLRLGHIGLALLILAFLVCVLLAFTKEMDTVAKLSPEDQRDYAYMVRGMRYSDIYKVGKAVLDSDDPLDALPPEVRLHIVIDACREKRWHQVDWDMELRTMHPKSAWEERDVLHLLYWTVAEVGRAMSGGGGLFTDRILDVGKVRQGSAESPEERDRFVEMEPTAMPTRTTRGFFS</sequence>
<feature type="transmembrane region" description="Helical" evidence="2">
    <location>
        <begin position="239"/>
        <end position="263"/>
    </location>
</feature>
<dbReference type="OMA" id="FVEMEPT"/>
<comment type="caution">
    <text evidence="3">The sequence shown here is derived from an EMBL/GenBank/DDBJ whole genome shotgun (WGS) entry which is preliminary data.</text>
</comment>
<dbReference type="Proteomes" id="UP000037923">
    <property type="component" value="Unassembled WGS sequence"/>
</dbReference>